<organism evidence="1 2">
    <name type="scientific">Neolecta irregularis (strain DAH-3)</name>
    <dbReference type="NCBI Taxonomy" id="1198029"/>
    <lineage>
        <taxon>Eukaryota</taxon>
        <taxon>Fungi</taxon>
        <taxon>Dikarya</taxon>
        <taxon>Ascomycota</taxon>
        <taxon>Taphrinomycotina</taxon>
        <taxon>Neolectales</taxon>
        <taxon>Neolectaceae</taxon>
        <taxon>Neolecta</taxon>
    </lineage>
</organism>
<dbReference type="Proteomes" id="UP000186594">
    <property type="component" value="Unassembled WGS sequence"/>
</dbReference>
<evidence type="ECO:0000313" key="1">
    <source>
        <dbReference type="EMBL" id="OLL22535.1"/>
    </source>
</evidence>
<name>A0A1U7LIQ7_NEOID</name>
<sequence>MSSAASVVSFLKILAGKIGYFLVNSSLIIADTRRQIPKTNVTRTNDDDHALLLAPTSDRVDKRKVVVNMEQNSQGMKS</sequence>
<gene>
    <name evidence="1" type="ORF">NEOLI_002595</name>
</gene>
<accession>A0A1U7LIQ7</accession>
<reference evidence="1 2" key="1">
    <citation type="submission" date="2016-04" db="EMBL/GenBank/DDBJ databases">
        <title>Evolutionary innovation and constraint leading to complex multicellularity in the Ascomycota.</title>
        <authorList>
            <person name="Cisse O."/>
            <person name="Nguyen A."/>
            <person name="Hewitt D.A."/>
            <person name="Jedd G."/>
            <person name="Stajich J.E."/>
        </authorList>
    </citation>
    <scope>NUCLEOTIDE SEQUENCE [LARGE SCALE GENOMIC DNA]</scope>
    <source>
        <strain evidence="1 2">DAH-3</strain>
    </source>
</reference>
<keyword evidence="2" id="KW-1185">Reference proteome</keyword>
<protein>
    <submittedName>
        <fullName evidence="1">Uncharacterized protein</fullName>
    </submittedName>
</protein>
<comment type="caution">
    <text evidence="1">The sequence shown here is derived from an EMBL/GenBank/DDBJ whole genome shotgun (WGS) entry which is preliminary data.</text>
</comment>
<proteinExistence type="predicted"/>
<evidence type="ECO:0000313" key="2">
    <source>
        <dbReference type="Proteomes" id="UP000186594"/>
    </source>
</evidence>
<dbReference type="AlphaFoldDB" id="A0A1U7LIQ7"/>
<dbReference type="EMBL" id="LXFE01003083">
    <property type="protein sequence ID" value="OLL22535.1"/>
    <property type="molecule type" value="Genomic_DNA"/>
</dbReference>